<keyword evidence="4" id="KW-1185">Reference proteome</keyword>
<dbReference type="SUPFAM" id="SSF82199">
    <property type="entry name" value="SET domain"/>
    <property type="match status" value="1"/>
</dbReference>
<feature type="domain" description="SET" evidence="2">
    <location>
        <begin position="98"/>
        <end position="288"/>
    </location>
</feature>
<dbReference type="OrthoDB" id="438641at2759"/>
<dbReference type="PROSITE" id="PS50280">
    <property type="entry name" value="SET"/>
    <property type="match status" value="1"/>
</dbReference>
<dbReference type="InterPro" id="IPR046341">
    <property type="entry name" value="SET_dom_sf"/>
</dbReference>
<dbReference type="InterPro" id="IPR053209">
    <property type="entry name" value="Gramillin-biosynth_MTr"/>
</dbReference>
<dbReference type="InterPro" id="IPR011990">
    <property type="entry name" value="TPR-like_helical_dom_sf"/>
</dbReference>
<protein>
    <recommendedName>
        <fullName evidence="2">SET domain-containing protein</fullName>
    </recommendedName>
</protein>
<dbReference type="Pfam" id="PF00856">
    <property type="entry name" value="SET"/>
    <property type="match status" value="1"/>
</dbReference>
<accession>A0A2J6TVS0</accession>
<evidence type="ECO:0000256" key="1">
    <source>
        <dbReference type="PROSITE-ProRule" id="PRU00339"/>
    </source>
</evidence>
<dbReference type="EMBL" id="KZ613740">
    <property type="protein sequence ID" value="PMD67116.1"/>
    <property type="molecule type" value="Genomic_DNA"/>
</dbReference>
<organism evidence="3 4">
    <name type="scientific">Hyaloscypha bicolor E</name>
    <dbReference type="NCBI Taxonomy" id="1095630"/>
    <lineage>
        <taxon>Eukaryota</taxon>
        <taxon>Fungi</taxon>
        <taxon>Dikarya</taxon>
        <taxon>Ascomycota</taxon>
        <taxon>Pezizomycotina</taxon>
        <taxon>Leotiomycetes</taxon>
        <taxon>Helotiales</taxon>
        <taxon>Hyaloscyphaceae</taxon>
        <taxon>Hyaloscypha</taxon>
        <taxon>Hyaloscypha bicolor</taxon>
    </lineage>
</organism>
<dbReference type="GeneID" id="36594317"/>
<dbReference type="Gene3D" id="2.170.270.10">
    <property type="entry name" value="SET domain"/>
    <property type="match status" value="1"/>
</dbReference>
<evidence type="ECO:0000259" key="2">
    <source>
        <dbReference type="PROSITE" id="PS50280"/>
    </source>
</evidence>
<dbReference type="RefSeq" id="XP_024744020.1">
    <property type="nucleotide sequence ID" value="XM_024886240.1"/>
</dbReference>
<dbReference type="AlphaFoldDB" id="A0A2J6TVS0"/>
<dbReference type="PROSITE" id="PS50005">
    <property type="entry name" value="TPR"/>
    <property type="match status" value="1"/>
</dbReference>
<dbReference type="Proteomes" id="UP000235371">
    <property type="component" value="Unassembled WGS sequence"/>
</dbReference>
<sequence>MPRQSSDTSSQEHRAFYQDVHRKRAFANLTAKFFKAAKGDALASCAEEAMDEKEYYCAGRPTYELGDYAKSKGYFENALTLNPKDSRNIHLNHADWTKSTIVKSTATHGRDLFAARDIEAGKMVLCEKALCRPNLYHDEEGSGLIMYNLDTTSRTQRPAQAALFLALVQKLYNNPHLNKSFCDLGGGRRYLRSGKEGELVDGVPTIDTFLVESIRLTNCFSGPRPSLELLKARLAASDVELSTGLWRRAAYIHHSCIPNCSRAFIGDMMLIRATCAIPAGTELVQQYSSPEAHPTFRREFFQSGRGFEYDFHLCTEKRSPEPMHQKRQQYRSPRNPSKTLKYAFEVLRNFGFVDAVKYGILELDYEKRIVNSKGFNALRYAAEAYLAVGKVELSSRCEGEARKMFAVLTGCDVGVEEVFAGLK</sequence>
<dbReference type="InParanoid" id="A0A2J6TVS0"/>
<evidence type="ECO:0000313" key="4">
    <source>
        <dbReference type="Proteomes" id="UP000235371"/>
    </source>
</evidence>
<evidence type="ECO:0000313" key="3">
    <source>
        <dbReference type="EMBL" id="PMD67116.1"/>
    </source>
</evidence>
<proteinExistence type="predicted"/>
<feature type="repeat" description="TPR" evidence="1">
    <location>
        <begin position="52"/>
        <end position="85"/>
    </location>
</feature>
<keyword evidence="1" id="KW-0802">TPR repeat</keyword>
<dbReference type="PANTHER" id="PTHR47643:SF2">
    <property type="entry name" value="TPR DOMAIN PROTEIN (AFU_ORTHOLOGUE AFUA_5G12710)"/>
    <property type="match status" value="1"/>
</dbReference>
<dbReference type="InterPro" id="IPR001214">
    <property type="entry name" value="SET_dom"/>
</dbReference>
<reference evidence="3 4" key="1">
    <citation type="submission" date="2016-04" db="EMBL/GenBank/DDBJ databases">
        <title>A degradative enzymes factory behind the ericoid mycorrhizal symbiosis.</title>
        <authorList>
            <consortium name="DOE Joint Genome Institute"/>
            <person name="Martino E."/>
            <person name="Morin E."/>
            <person name="Grelet G."/>
            <person name="Kuo A."/>
            <person name="Kohler A."/>
            <person name="Daghino S."/>
            <person name="Barry K."/>
            <person name="Choi C."/>
            <person name="Cichocki N."/>
            <person name="Clum A."/>
            <person name="Copeland A."/>
            <person name="Hainaut M."/>
            <person name="Haridas S."/>
            <person name="Labutti K."/>
            <person name="Lindquist E."/>
            <person name="Lipzen A."/>
            <person name="Khouja H.-R."/>
            <person name="Murat C."/>
            <person name="Ohm R."/>
            <person name="Olson A."/>
            <person name="Spatafora J."/>
            <person name="Veneault-Fourrey C."/>
            <person name="Henrissat B."/>
            <person name="Grigoriev I."/>
            <person name="Martin F."/>
            <person name="Perotto S."/>
        </authorList>
    </citation>
    <scope>NUCLEOTIDE SEQUENCE [LARGE SCALE GENOMIC DNA]</scope>
    <source>
        <strain evidence="3 4">E</strain>
    </source>
</reference>
<dbReference type="InterPro" id="IPR019734">
    <property type="entry name" value="TPR_rpt"/>
</dbReference>
<gene>
    <name evidence="3" type="ORF">K444DRAFT_658242</name>
</gene>
<dbReference type="SUPFAM" id="SSF48452">
    <property type="entry name" value="TPR-like"/>
    <property type="match status" value="1"/>
</dbReference>
<name>A0A2J6TVS0_9HELO</name>
<dbReference type="STRING" id="1095630.A0A2J6TVS0"/>
<dbReference type="PANTHER" id="PTHR47643">
    <property type="entry name" value="TPR DOMAIN PROTEIN (AFU_ORTHOLOGUE AFUA_5G12710)"/>
    <property type="match status" value="1"/>
</dbReference>